<feature type="non-terminal residue" evidence="7">
    <location>
        <position position="192"/>
    </location>
</feature>
<dbReference type="EC" id="3.2.1.23" evidence="3"/>
<evidence type="ECO:0000256" key="5">
    <source>
        <dbReference type="ARBA" id="ARBA00023295"/>
    </source>
</evidence>
<sequence>MTRRIMKRWENPMLEHIGRREARTAFYKDSSEHRSLNGEWKFCYLEAPELSPNGFMLEETNCDDWDTIDVPSVWQLRGYDKMHYTDVWYLFPIRPPFVPSKNPTGIYRKVMTLTKEDFQNDIILKFHGVDSAFDVWVNGHHVGYSKVSRLPSEFDITSFVKEGENTIVARVYKWSDGTYLEDQDMWWYSGIY</sequence>
<dbReference type="InterPro" id="IPR008979">
    <property type="entry name" value="Galactose-bd-like_sf"/>
</dbReference>
<protein>
    <recommendedName>
        <fullName evidence="3">beta-galactosidase</fullName>
        <ecNumber evidence="3">3.2.1.23</ecNumber>
    </recommendedName>
</protein>
<evidence type="ECO:0000313" key="8">
    <source>
        <dbReference type="Proteomes" id="UP000823618"/>
    </source>
</evidence>
<evidence type="ECO:0000259" key="6">
    <source>
        <dbReference type="Pfam" id="PF02837"/>
    </source>
</evidence>
<evidence type="ECO:0000256" key="2">
    <source>
        <dbReference type="ARBA" id="ARBA00007401"/>
    </source>
</evidence>
<comment type="catalytic activity">
    <reaction evidence="1">
        <text>Hydrolysis of terminal non-reducing beta-D-galactose residues in beta-D-galactosides.</text>
        <dbReference type="EC" id="3.2.1.23"/>
    </reaction>
</comment>
<evidence type="ECO:0000256" key="4">
    <source>
        <dbReference type="ARBA" id="ARBA00022801"/>
    </source>
</evidence>
<gene>
    <name evidence="7" type="ORF">IAC13_00115</name>
</gene>
<keyword evidence="4 7" id="KW-0378">Hydrolase</keyword>
<dbReference type="PANTHER" id="PTHR46323:SF2">
    <property type="entry name" value="BETA-GALACTOSIDASE"/>
    <property type="match status" value="1"/>
</dbReference>
<reference evidence="7" key="1">
    <citation type="submission" date="2020-10" db="EMBL/GenBank/DDBJ databases">
        <authorList>
            <person name="Gilroy R."/>
        </authorList>
    </citation>
    <scope>NUCLEOTIDE SEQUENCE</scope>
    <source>
        <strain evidence="7">E3-2379</strain>
    </source>
</reference>
<comment type="caution">
    <text evidence="7">The sequence shown here is derived from an EMBL/GenBank/DDBJ whole genome shotgun (WGS) entry which is preliminary data.</text>
</comment>
<dbReference type="SUPFAM" id="SSF49785">
    <property type="entry name" value="Galactose-binding domain-like"/>
    <property type="match status" value="1"/>
</dbReference>
<feature type="domain" description="Glycosyl hydrolases family 2 sugar binding" evidence="6">
    <location>
        <begin position="34"/>
        <end position="192"/>
    </location>
</feature>
<name>A0A9D9N6N3_9FIRM</name>
<evidence type="ECO:0000256" key="1">
    <source>
        <dbReference type="ARBA" id="ARBA00001412"/>
    </source>
</evidence>
<organism evidence="7 8">
    <name type="scientific">Candidatus Scybalomonas excrementavium</name>
    <dbReference type="NCBI Taxonomy" id="2840943"/>
    <lineage>
        <taxon>Bacteria</taxon>
        <taxon>Bacillati</taxon>
        <taxon>Bacillota</taxon>
        <taxon>Clostridia</taxon>
        <taxon>Lachnospirales</taxon>
        <taxon>Lachnospiraceae</taxon>
        <taxon>Lachnospiraceae incertae sedis</taxon>
        <taxon>Candidatus Scybalomonas</taxon>
    </lineage>
</organism>
<dbReference type="InterPro" id="IPR050347">
    <property type="entry name" value="Bact_Beta-galactosidase"/>
</dbReference>
<dbReference type="GO" id="GO:0004565">
    <property type="term" value="F:beta-galactosidase activity"/>
    <property type="evidence" value="ECO:0007669"/>
    <property type="project" value="UniProtKB-EC"/>
</dbReference>
<dbReference type="Pfam" id="PF02837">
    <property type="entry name" value="Glyco_hydro_2_N"/>
    <property type="match status" value="1"/>
</dbReference>
<dbReference type="InterPro" id="IPR006104">
    <property type="entry name" value="Glyco_hydro_2_N"/>
</dbReference>
<dbReference type="Gene3D" id="2.60.120.260">
    <property type="entry name" value="Galactose-binding domain-like"/>
    <property type="match status" value="1"/>
</dbReference>
<reference evidence="7" key="2">
    <citation type="journal article" date="2021" name="PeerJ">
        <title>Extensive microbial diversity within the chicken gut microbiome revealed by metagenomics and culture.</title>
        <authorList>
            <person name="Gilroy R."/>
            <person name="Ravi A."/>
            <person name="Getino M."/>
            <person name="Pursley I."/>
            <person name="Horton D.L."/>
            <person name="Alikhan N.F."/>
            <person name="Baker D."/>
            <person name="Gharbi K."/>
            <person name="Hall N."/>
            <person name="Watson M."/>
            <person name="Adriaenssens E.M."/>
            <person name="Foster-Nyarko E."/>
            <person name="Jarju S."/>
            <person name="Secka A."/>
            <person name="Antonio M."/>
            <person name="Oren A."/>
            <person name="Chaudhuri R.R."/>
            <person name="La Ragione R."/>
            <person name="Hildebrand F."/>
            <person name="Pallen M.J."/>
        </authorList>
    </citation>
    <scope>NUCLEOTIDE SEQUENCE</scope>
    <source>
        <strain evidence="7">E3-2379</strain>
    </source>
</reference>
<proteinExistence type="inferred from homology"/>
<dbReference type="GO" id="GO:0005990">
    <property type="term" value="P:lactose catabolic process"/>
    <property type="evidence" value="ECO:0007669"/>
    <property type="project" value="TreeGrafter"/>
</dbReference>
<dbReference type="PANTHER" id="PTHR46323">
    <property type="entry name" value="BETA-GALACTOSIDASE"/>
    <property type="match status" value="1"/>
</dbReference>
<dbReference type="GO" id="GO:0009341">
    <property type="term" value="C:beta-galactosidase complex"/>
    <property type="evidence" value="ECO:0007669"/>
    <property type="project" value="TreeGrafter"/>
</dbReference>
<dbReference type="AlphaFoldDB" id="A0A9D9N6N3"/>
<dbReference type="EMBL" id="JADIML010000005">
    <property type="protein sequence ID" value="MBO8462317.1"/>
    <property type="molecule type" value="Genomic_DNA"/>
</dbReference>
<evidence type="ECO:0000313" key="7">
    <source>
        <dbReference type="EMBL" id="MBO8462317.1"/>
    </source>
</evidence>
<keyword evidence="5" id="KW-0326">Glycosidase</keyword>
<evidence type="ECO:0000256" key="3">
    <source>
        <dbReference type="ARBA" id="ARBA00012756"/>
    </source>
</evidence>
<comment type="similarity">
    <text evidence="2">Belongs to the glycosyl hydrolase 2 family.</text>
</comment>
<accession>A0A9D9N6N3</accession>
<dbReference type="Proteomes" id="UP000823618">
    <property type="component" value="Unassembled WGS sequence"/>
</dbReference>